<evidence type="ECO:0000313" key="1">
    <source>
        <dbReference type="EMBL" id="CAA9312994.1"/>
    </source>
</evidence>
<gene>
    <name evidence="1" type="ORF">AVDCRST_MAG16-277</name>
</gene>
<organism evidence="1">
    <name type="scientific">uncultured Frankineae bacterium</name>
    <dbReference type="NCBI Taxonomy" id="437475"/>
    <lineage>
        <taxon>Bacteria</taxon>
        <taxon>Bacillati</taxon>
        <taxon>Actinomycetota</taxon>
        <taxon>Actinomycetes</taxon>
        <taxon>Frankiales</taxon>
        <taxon>environmental samples</taxon>
    </lineage>
</organism>
<protein>
    <submittedName>
        <fullName evidence="1">Uncharacterized protein</fullName>
    </submittedName>
</protein>
<name>A0A6J4KRI2_9ACTN</name>
<sequence length="228" mass="24661">MTEPFLQTQWAVCGIAAAAARFVPVPLLDDVVRRRAAQVAVVRTLRAHGRDHPSELVEALWEEPDPARRGVRGRLRGLPRRLLLFPVRKYTAVFGAVRGVPNDVARVVLLARAVDRRLELGELSSPARVPDEAAALRRAVDEAIEGMDLRLLTAALADGLSRSRGLTTAAVAFVRGRLGGDEPDADVQVDGPLAEGAEEVTQVLRRPEIATLLDHFDAEVAARVARGA</sequence>
<accession>A0A6J4KRI2</accession>
<dbReference type="AlphaFoldDB" id="A0A6J4KRI2"/>
<reference evidence="1" key="1">
    <citation type="submission" date="2020-02" db="EMBL/GenBank/DDBJ databases">
        <authorList>
            <person name="Meier V. D."/>
        </authorList>
    </citation>
    <scope>NUCLEOTIDE SEQUENCE</scope>
    <source>
        <strain evidence="1">AVDCRST_MAG16</strain>
    </source>
</reference>
<dbReference type="EMBL" id="CADCUE010000024">
    <property type="protein sequence ID" value="CAA9312994.1"/>
    <property type="molecule type" value="Genomic_DNA"/>
</dbReference>
<proteinExistence type="predicted"/>